<evidence type="ECO:0000259" key="1">
    <source>
        <dbReference type="PROSITE" id="PS50234"/>
    </source>
</evidence>
<evidence type="ECO:0000313" key="5">
    <source>
        <dbReference type="Proteomes" id="UP000662818"/>
    </source>
</evidence>
<sequence>MSPSRATTLLVVRRVAIAVTFVLVLLRPGVGTADVPTQLSDVDVLVVVDRTRSMAALDYAGRKPRIEGVRDDLDALAEELPGARFAMIGFGAESRLTLPFTTDVSAFQSAVETLDLERPREGDGSSATRPVAEVVDVLERAAERRPDRRRVVVYVGDGEDTTSAGSGDSFDQVADLVVGGAVLGYGTTDGAEMPAADDLGLDSGYVEDPETGEPAISRADLDNLQEIADELDVDFSHRTGTGHMDRIVDSFEASYVDGERGDGPPAAHDLTWLLGLLLLGLVLVELRSGWRAVWRSQDALAPGKQVGP</sequence>
<reference evidence="3 5" key="1">
    <citation type="submission" date="2017-06" db="EMBL/GenBank/DDBJ databases">
        <title>Complete Genome Sequence of the Soil Carbazole-Degrading Bacterium Nocardioides aromaticivorans IC177.</title>
        <authorList>
            <person name="Vejarano F."/>
            <person name="Suzuki-Minakuchi C."/>
            <person name="Ohtsubo Y."/>
            <person name="Tsuda M."/>
            <person name="Okada K."/>
            <person name="Nojiri H."/>
        </authorList>
    </citation>
    <scope>NUCLEOTIDE SEQUENCE [LARGE SCALE GENOMIC DNA]</scope>
    <source>
        <strain evidence="3 5">IC177</strain>
    </source>
</reference>
<dbReference type="AlphaFoldDB" id="A0A7Z0CPB7"/>
<keyword evidence="5" id="KW-1185">Reference proteome</keyword>
<dbReference type="RefSeq" id="WP_051932442.1">
    <property type="nucleotide sequence ID" value="NZ_CP022295.1"/>
</dbReference>
<dbReference type="InterPro" id="IPR002035">
    <property type="entry name" value="VWF_A"/>
</dbReference>
<reference evidence="2 4" key="2">
    <citation type="submission" date="2020-07" db="EMBL/GenBank/DDBJ databases">
        <title>Sequencing the genomes of 1000 actinobacteria strains.</title>
        <authorList>
            <person name="Klenk H.-P."/>
        </authorList>
    </citation>
    <scope>NUCLEOTIDE SEQUENCE [LARGE SCALE GENOMIC DNA]</scope>
    <source>
        <strain evidence="2 4">DSM 15131</strain>
    </source>
</reference>
<gene>
    <name evidence="2" type="ORF">BJ993_003188</name>
    <name evidence="3" type="ORF">CFH99_06355</name>
</gene>
<dbReference type="Proteomes" id="UP000562045">
    <property type="component" value="Unassembled WGS sequence"/>
</dbReference>
<evidence type="ECO:0000313" key="2">
    <source>
        <dbReference type="EMBL" id="NYI46108.1"/>
    </source>
</evidence>
<dbReference type="SMART" id="SM00327">
    <property type="entry name" value="VWA"/>
    <property type="match status" value="1"/>
</dbReference>
<dbReference type="SUPFAM" id="SSF53300">
    <property type="entry name" value="vWA-like"/>
    <property type="match status" value="1"/>
</dbReference>
<accession>A0A7Z0CPB7</accession>
<evidence type="ECO:0000313" key="4">
    <source>
        <dbReference type="Proteomes" id="UP000562045"/>
    </source>
</evidence>
<name>A0A7Z0CPB7_9ACTN</name>
<organism evidence="2 4">
    <name type="scientific">Nocardioides aromaticivorans</name>
    <dbReference type="NCBI Taxonomy" id="200618"/>
    <lineage>
        <taxon>Bacteria</taxon>
        <taxon>Bacillati</taxon>
        <taxon>Actinomycetota</taxon>
        <taxon>Actinomycetes</taxon>
        <taxon>Propionibacteriales</taxon>
        <taxon>Nocardioidaceae</taxon>
        <taxon>Nocardioides</taxon>
    </lineage>
</organism>
<protein>
    <submittedName>
        <fullName evidence="2">Ca-activated chloride channel family protein</fullName>
    </submittedName>
</protein>
<proteinExistence type="predicted"/>
<dbReference type="PROSITE" id="PS50234">
    <property type="entry name" value="VWFA"/>
    <property type="match status" value="1"/>
</dbReference>
<dbReference type="EMBL" id="JACBZM010000001">
    <property type="protein sequence ID" value="NYI46108.1"/>
    <property type="molecule type" value="Genomic_DNA"/>
</dbReference>
<dbReference type="InterPro" id="IPR036465">
    <property type="entry name" value="vWFA_dom_sf"/>
</dbReference>
<dbReference type="Proteomes" id="UP000662818">
    <property type="component" value="Chromosome"/>
</dbReference>
<dbReference type="Pfam" id="PF13519">
    <property type="entry name" value="VWA_2"/>
    <property type="match status" value="1"/>
</dbReference>
<dbReference type="EMBL" id="CP022295">
    <property type="protein sequence ID" value="QSR25243.1"/>
    <property type="molecule type" value="Genomic_DNA"/>
</dbReference>
<feature type="domain" description="VWFA" evidence="1">
    <location>
        <begin position="43"/>
        <end position="231"/>
    </location>
</feature>
<dbReference type="Gene3D" id="3.40.50.410">
    <property type="entry name" value="von Willebrand factor, type A domain"/>
    <property type="match status" value="1"/>
</dbReference>
<evidence type="ECO:0000313" key="3">
    <source>
        <dbReference type="EMBL" id="QSR25243.1"/>
    </source>
</evidence>